<feature type="domain" description="ABC transporter" evidence="4">
    <location>
        <begin position="10"/>
        <end position="233"/>
    </location>
</feature>
<evidence type="ECO:0000313" key="6">
    <source>
        <dbReference type="Proteomes" id="UP001058533"/>
    </source>
</evidence>
<gene>
    <name evidence="5" type="ORF">NMP03_07695</name>
</gene>
<keyword evidence="3 5" id="KW-0067">ATP-binding</keyword>
<accession>A0ABY5LBA8</accession>
<protein>
    <submittedName>
        <fullName evidence="5">ABC transporter ATP-binding protein</fullName>
    </submittedName>
</protein>
<evidence type="ECO:0000256" key="3">
    <source>
        <dbReference type="ARBA" id="ARBA00022840"/>
    </source>
</evidence>
<evidence type="ECO:0000313" key="5">
    <source>
        <dbReference type="EMBL" id="UUL84057.1"/>
    </source>
</evidence>
<dbReference type="InterPro" id="IPR050763">
    <property type="entry name" value="ABC_transporter_ATP-binding"/>
</dbReference>
<organism evidence="5 6">
    <name type="scientific">Sphingomonas qomolangmaensis</name>
    <dbReference type="NCBI Taxonomy" id="2918765"/>
    <lineage>
        <taxon>Bacteria</taxon>
        <taxon>Pseudomonadati</taxon>
        <taxon>Pseudomonadota</taxon>
        <taxon>Alphaproteobacteria</taxon>
        <taxon>Sphingomonadales</taxon>
        <taxon>Sphingomonadaceae</taxon>
        <taxon>Sphingomonas</taxon>
    </lineage>
</organism>
<dbReference type="SUPFAM" id="SSF52540">
    <property type="entry name" value="P-loop containing nucleoside triphosphate hydrolases"/>
    <property type="match status" value="1"/>
</dbReference>
<evidence type="ECO:0000256" key="2">
    <source>
        <dbReference type="ARBA" id="ARBA00022741"/>
    </source>
</evidence>
<dbReference type="Proteomes" id="UP001058533">
    <property type="component" value="Chromosome"/>
</dbReference>
<keyword evidence="6" id="KW-1185">Reference proteome</keyword>
<dbReference type="RefSeq" id="WP_256507892.1">
    <property type="nucleotide sequence ID" value="NZ_CP101740.1"/>
</dbReference>
<dbReference type="PANTHER" id="PTHR42711:SF17">
    <property type="entry name" value="ABC TRANSPORTER ATP-BINDING PROTEIN"/>
    <property type="match status" value="1"/>
</dbReference>
<dbReference type="InterPro" id="IPR003593">
    <property type="entry name" value="AAA+_ATPase"/>
</dbReference>
<evidence type="ECO:0000256" key="1">
    <source>
        <dbReference type="ARBA" id="ARBA00022448"/>
    </source>
</evidence>
<dbReference type="PROSITE" id="PS50893">
    <property type="entry name" value="ABC_TRANSPORTER_2"/>
    <property type="match status" value="1"/>
</dbReference>
<dbReference type="GO" id="GO:0005524">
    <property type="term" value="F:ATP binding"/>
    <property type="evidence" value="ECO:0007669"/>
    <property type="project" value="UniProtKB-KW"/>
</dbReference>
<dbReference type="Gene3D" id="3.40.50.300">
    <property type="entry name" value="P-loop containing nucleotide triphosphate hydrolases"/>
    <property type="match status" value="1"/>
</dbReference>
<dbReference type="PANTHER" id="PTHR42711">
    <property type="entry name" value="ABC TRANSPORTER ATP-BINDING PROTEIN"/>
    <property type="match status" value="1"/>
</dbReference>
<keyword evidence="1" id="KW-0813">Transport</keyword>
<dbReference type="Pfam" id="PF00005">
    <property type="entry name" value="ABC_tran"/>
    <property type="match status" value="1"/>
</dbReference>
<dbReference type="InterPro" id="IPR003439">
    <property type="entry name" value="ABC_transporter-like_ATP-bd"/>
</dbReference>
<dbReference type="InterPro" id="IPR027417">
    <property type="entry name" value="P-loop_NTPase"/>
</dbReference>
<name>A0ABY5LBA8_9SPHN</name>
<dbReference type="SMART" id="SM00382">
    <property type="entry name" value="AAA"/>
    <property type="match status" value="1"/>
</dbReference>
<dbReference type="EMBL" id="CP101740">
    <property type="protein sequence ID" value="UUL84057.1"/>
    <property type="molecule type" value="Genomic_DNA"/>
</dbReference>
<evidence type="ECO:0000259" key="4">
    <source>
        <dbReference type="PROSITE" id="PS50893"/>
    </source>
</evidence>
<proteinExistence type="predicted"/>
<dbReference type="CDD" id="cd03230">
    <property type="entry name" value="ABC_DR_subfamily_A"/>
    <property type="match status" value="1"/>
</dbReference>
<keyword evidence="2" id="KW-0547">Nucleotide-binding</keyword>
<reference evidence="5" key="1">
    <citation type="submission" date="2022-07" db="EMBL/GenBank/DDBJ databases">
        <title>Sphingomonas sp. nov., a novel bacterium isolated from the north slope of the Mount Everest.</title>
        <authorList>
            <person name="Cui X."/>
            <person name="Liu Y."/>
        </authorList>
    </citation>
    <scope>NUCLEOTIDE SEQUENCE</scope>
    <source>
        <strain evidence="5">S5-59</strain>
    </source>
</reference>
<sequence length="301" mass="31764">MGTDTMAVVARLERISKHFENHLVLDDIALEVRAGEVTALLGPNGAGKTTCVGILTGRLAPASGRVELFGLDPTRPAARARMGVMLQSGGLPDVLTVFELVTLQSGYYRYPRAVAATIALAGLEGLEARPAGKLSGGQQRRLHYALAICGRPDLLVLDEPTTGLDHEARRQLWTTVREEADDGAAVLLTTHYLEEADALADRIIVIDEGRIIADDAPAAIKARVAGSTIRCRTALSERELATLPGVRSIDRNGAAATLMVADGASTARALLGTDPTICDLTITAASLEDALSHLSSMKRAA</sequence>